<dbReference type="InterPro" id="IPR013825">
    <property type="entry name" value="Topo_IA_cen_sub2"/>
</dbReference>
<dbReference type="PRINTS" id="PR00417">
    <property type="entry name" value="PRTPISMRASEI"/>
</dbReference>
<keyword evidence="6" id="KW-0238">DNA-binding</keyword>
<evidence type="ECO:0000313" key="15">
    <source>
        <dbReference type="Proteomes" id="UP000038055"/>
    </source>
</evidence>
<dbReference type="CDD" id="cd03362">
    <property type="entry name" value="TOPRIM_TopoIA_TopoIII"/>
    <property type="match status" value="1"/>
</dbReference>
<keyword evidence="15" id="KW-1185">Reference proteome</keyword>
<dbReference type="SMART" id="SM00436">
    <property type="entry name" value="TOP1Bc"/>
    <property type="match status" value="1"/>
</dbReference>
<dbReference type="CDD" id="cd00186">
    <property type="entry name" value="TOP1Ac"/>
    <property type="match status" value="1"/>
</dbReference>
<evidence type="ECO:0000256" key="4">
    <source>
        <dbReference type="ARBA" id="ARBA00022723"/>
    </source>
</evidence>
<dbReference type="Gene3D" id="3.40.50.140">
    <property type="match status" value="1"/>
</dbReference>
<dbReference type="PANTHER" id="PTHR11390:SF21">
    <property type="entry name" value="DNA TOPOISOMERASE 3-ALPHA"/>
    <property type="match status" value="1"/>
</dbReference>
<keyword evidence="7 14" id="KW-0413">Isomerase</keyword>
<dbReference type="GO" id="GO:0006265">
    <property type="term" value="P:DNA topological change"/>
    <property type="evidence" value="ECO:0007669"/>
    <property type="project" value="InterPro"/>
</dbReference>
<dbReference type="SMART" id="SM00437">
    <property type="entry name" value="TOP1Ac"/>
    <property type="match status" value="1"/>
</dbReference>
<dbReference type="InterPro" id="IPR003601">
    <property type="entry name" value="Topo_IA_2"/>
</dbReference>
<dbReference type="InterPro" id="IPR025589">
    <property type="entry name" value="Toprim_C_rpt"/>
</dbReference>
<evidence type="ECO:0000256" key="8">
    <source>
        <dbReference type="ARBA" id="ARBA00030003"/>
    </source>
</evidence>
<proteinExistence type="inferred from homology"/>
<dbReference type="Pfam" id="PF01131">
    <property type="entry name" value="Topoisom_bac"/>
    <property type="match status" value="1"/>
</dbReference>
<evidence type="ECO:0000256" key="10">
    <source>
        <dbReference type="ARBA" id="ARBA00032235"/>
    </source>
</evidence>
<dbReference type="Gene3D" id="1.10.460.10">
    <property type="entry name" value="Topoisomerase I, domain 2"/>
    <property type="match status" value="1"/>
</dbReference>
<evidence type="ECO:0000259" key="12">
    <source>
        <dbReference type="PROSITE" id="PS50880"/>
    </source>
</evidence>
<accession>A0A0B7HBS0</accession>
<dbReference type="Gene3D" id="1.10.290.10">
    <property type="entry name" value="Topoisomerase I, domain 4"/>
    <property type="match status" value="1"/>
</dbReference>
<evidence type="ECO:0000256" key="1">
    <source>
        <dbReference type="ARBA" id="ARBA00000213"/>
    </source>
</evidence>
<dbReference type="GO" id="GO:0006281">
    <property type="term" value="P:DNA repair"/>
    <property type="evidence" value="ECO:0007669"/>
    <property type="project" value="TreeGrafter"/>
</dbReference>
<dbReference type="NCBIfam" id="TIGR01056">
    <property type="entry name" value="topB"/>
    <property type="match status" value="1"/>
</dbReference>
<dbReference type="Proteomes" id="UP000038055">
    <property type="component" value="Unassembled WGS sequence"/>
</dbReference>
<dbReference type="InterPro" id="IPR000380">
    <property type="entry name" value="Topo_IA"/>
</dbReference>
<dbReference type="Pfam" id="PF13342">
    <property type="entry name" value="Toprim_Crpt"/>
    <property type="match status" value="1"/>
</dbReference>
<dbReference type="SMART" id="SM00493">
    <property type="entry name" value="TOPRIM"/>
    <property type="match status" value="1"/>
</dbReference>
<dbReference type="Pfam" id="PF01751">
    <property type="entry name" value="Toprim"/>
    <property type="match status" value="1"/>
</dbReference>
<evidence type="ECO:0000256" key="9">
    <source>
        <dbReference type="ARBA" id="ARBA00031985"/>
    </source>
</evidence>
<dbReference type="NCBIfam" id="NF005829">
    <property type="entry name" value="PRK07726.1"/>
    <property type="match status" value="1"/>
</dbReference>
<organism evidence="14 15">
    <name type="scientific">Capnocytophaga cynodegmi</name>
    <dbReference type="NCBI Taxonomy" id="28189"/>
    <lineage>
        <taxon>Bacteria</taxon>
        <taxon>Pseudomonadati</taxon>
        <taxon>Bacteroidota</taxon>
        <taxon>Flavobacteriia</taxon>
        <taxon>Flavobacteriales</taxon>
        <taxon>Flavobacteriaceae</taxon>
        <taxon>Capnocytophaga</taxon>
    </lineage>
</organism>
<dbReference type="GO" id="GO:0043597">
    <property type="term" value="C:cytoplasmic replication fork"/>
    <property type="evidence" value="ECO:0007669"/>
    <property type="project" value="TreeGrafter"/>
</dbReference>
<keyword evidence="4" id="KW-0479">Metal-binding</keyword>
<evidence type="ECO:0000256" key="11">
    <source>
        <dbReference type="ARBA" id="ARBA00032877"/>
    </source>
</evidence>
<evidence type="ECO:0000313" key="14">
    <source>
        <dbReference type="EMBL" id="CEN36725.1"/>
    </source>
</evidence>
<dbReference type="PROSITE" id="PS52039">
    <property type="entry name" value="TOPO_IA_2"/>
    <property type="match status" value="1"/>
</dbReference>
<comment type="catalytic activity">
    <reaction evidence="1">
        <text>ATP-independent breakage of single-stranded DNA, followed by passage and rejoining.</text>
        <dbReference type="EC" id="5.6.2.1"/>
    </reaction>
</comment>
<dbReference type="GO" id="GO:0003677">
    <property type="term" value="F:DNA binding"/>
    <property type="evidence" value="ECO:0007669"/>
    <property type="project" value="UniProtKB-KW"/>
</dbReference>
<comment type="similarity">
    <text evidence="2">Belongs to the type IA topoisomerase family.</text>
</comment>
<dbReference type="InterPro" id="IPR023405">
    <property type="entry name" value="Topo_IA_core_domain"/>
</dbReference>
<dbReference type="InterPro" id="IPR003602">
    <property type="entry name" value="Topo_IA_DNA-bd_dom"/>
</dbReference>
<reference evidence="15" key="1">
    <citation type="submission" date="2015-01" db="EMBL/GenBank/DDBJ databases">
        <authorList>
            <person name="MANFREDI Pablo"/>
        </authorList>
    </citation>
    <scope>NUCLEOTIDE SEQUENCE [LARGE SCALE GENOMIC DNA]</scope>
    <source>
        <strain evidence="15">Ccyn2B</strain>
    </source>
</reference>
<feature type="domain" description="Toprim" evidence="12">
    <location>
        <begin position="1"/>
        <end position="141"/>
    </location>
</feature>
<sequence length="694" mass="78670">MKLIIAEKPSVGREIASLLGATQKNEGYQEGNGYVVTWALGHLVQLALPEEYGCQGFQREHLPILPDPFVLVPKQIPTEKGYRADPMALKQLKVIDKLFKQCDAIIVATDAGREGELIFRYIYHYLNCQKPFERLWISSLTEKAIKMGFTQLKSGSDFDLLYQAAQKRSEADWLVGINATQALSIAVGEGVYSLGRVQTPTLAMVCKRYLEHTNFTKKPFFELKFKHQKEHTDFFSFSESIADKKEAETLQRQIEKNPVAEVISVEQETVQETPPLLYDLTGLQKEANKKYGFSADETLQVAQGLYEQKYITYPRTGSKYISEDVWAEIPSLIRLLQESDPFSASAKLVKITALNKRMVNNLKVTDHHGLLITERFPTNLSAKEHTIYKMIAFRLLEAVSEPCVKEVQKISLEVFHKCFTMKNTQVTQTGWRGVNGFLSDSNKDEADICEALPSLPKGSTLKIKSVEILSKTTQPPALYTEAGLLSAMETAGRDLESKQQRQLLQGSGIGTPAIRAAIIETLLKRGYVVRKQKSLIPTEKGMQVYYWVKEDDIANVTLTGQWEEDLQKIEQGEKSPTEFLQAMKSYTQDLTQALLKLTIPQKKHLQLCCPKCQQQTLKIFEKVVKCPDEHCNWTFFRNVCGKNIDEQTLKTLLETRKSPLIKAMKSKTGKTFDAYLILNENAETSFEFPKKKSK</sequence>
<dbReference type="AlphaFoldDB" id="A0A0B7HBS0"/>
<dbReference type="InterPro" id="IPR013824">
    <property type="entry name" value="Topo_IA_cen_sub1"/>
</dbReference>
<dbReference type="RefSeq" id="WP_041992690.1">
    <property type="nucleotide sequence ID" value="NZ_CDOD01000027.1"/>
</dbReference>
<dbReference type="EMBL" id="CDOD01000027">
    <property type="protein sequence ID" value="CEN36725.1"/>
    <property type="molecule type" value="Genomic_DNA"/>
</dbReference>
<keyword evidence="5" id="KW-0799">Topoisomerase</keyword>
<dbReference type="SUPFAM" id="SSF56712">
    <property type="entry name" value="Prokaryotic type I DNA topoisomerase"/>
    <property type="match status" value="1"/>
</dbReference>
<name>A0A0B7HBS0_9FLAO</name>
<evidence type="ECO:0000256" key="3">
    <source>
        <dbReference type="ARBA" id="ARBA00012891"/>
    </source>
</evidence>
<dbReference type="InterPro" id="IPR013826">
    <property type="entry name" value="Topo_IA_cen_sub3"/>
</dbReference>
<protein>
    <recommendedName>
        <fullName evidence="3">DNA topoisomerase</fullName>
        <ecNumber evidence="3">5.6.2.1</ecNumber>
    </recommendedName>
    <alternativeName>
        <fullName evidence="11">Omega-protein</fullName>
    </alternativeName>
    <alternativeName>
        <fullName evidence="10">Relaxing enzyme</fullName>
    </alternativeName>
    <alternativeName>
        <fullName evidence="8">Swivelase</fullName>
    </alternativeName>
    <alternativeName>
        <fullName evidence="9">Untwisting enzyme</fullName>
    </alternativeName>
</protein>
<dbReference type="InterPro" id="IPR013497">
    <property type="entry name" value="Topo_IA_cen"/>
</dbReference>
<evidence type="ECO:0000256" key="5">
    <source>
        <dbReference type="ARBA" id="ARBA00023029"/>
    </source>
</evidence>
<evidence type="ECO:0000256" key="2">
    <source>
        <dbReference type="ARBA" id="ARBA00009446"/>
    </source>
</evidence>
<evidence type="ECO:0000256" key="7">
    <source>
        <dbReference type="ARBA" id="ARBA00023235"/>
    </source>
</evidence>
<dbReference type="InterPro" id="IPR005738">
    <property type="entry name" value="TopoIII"/>
</dbReference>
<dbReference type="PANTHER" id="PTHR11390">
    <property type="entry name" value="PROKARYOTIC DNA TOPOISOMERASE"/>
    <property type="match status" value="1"/>
</dbReference>
<dbReference type="GO" id="GO:0006310">
    <property type="term" value="P:DNA recombination"/>
    <property type="evidence" value="ECO:0007669"/>
    <property type="project" value="TreeGrafter"/>
</dbReference>
<dbReference type="InterPro" id="IPR006171">
    <property type="entry name" value="TOPRIM_dom"/>
</dbReference>
<feature type="domain" description="Topo IA-type catalytic" evidence="13">
    <location>
        <begin position="158"/>
        <end position="591"/>
    </location>
</feature>
<dbReference type="GO" id="GO:0003917">
    <property type="term" value="F:DNA topoisomerase type I (single strand cut, ATP-independent) activity"/>
    <property type="evidence" value="ECO:0007669"/>
    <property type="project" value="UniProtKB-EC"/>
</dbReference>
<dbReference type="GO" id="GO:0046872">
    <property type="term" value="F:metal ion binding"/>
    <property type="evidence" value="ECO:0007669"/>
    <property type="project" value="UniProtKB-KW"/>
</dbReference>
<evidence type="ECO:0000259" key="13">
    <source>
        <dbReference type="PROSITE" id="PS52039"/>
    </source>
</evidence>
<dbReference type="PROSITE" id="PS50880">
    <property type="entry name" value="TOPRIM"/>
    <property type="match status" value="1"/>
</dbReference>
<dbReference type="Gene3D" id="2.70.20.10">
    <property type="entry name" value="Topoisomerase I, domain 3"/>
    <property type="match status" value="1"/>
</dbReference>
<dbReference type="InterPro" id="IPR034144">
    <property type="entry name" value="TOPRIM_TopoIII"/>
</dbReference>
<dbReference type="EC" id="5.6.2.1" evidence="3"/>
<evidence type="ECO:0000256" key="6">
    <source>
        <dbReference type="ARBA" id="ARBA00023125"/>
    </source>
</evidence>
<gene>
    <name evidence="14" type="primary">topB</name>
    <name evidence="14" type="ORF">CCYN2B_330006</name>
</gene>